<dbReference type="Gene3D" id="3.80.10.10">
    <property type="entry name" value="Ribonuclease Inhibitor"/>
    <property type="match status" value="1"/>
</dbReference>
<reference evidence="3 4" key="1">
    <citation type="submission" date="2024-05" db="EMBL/GenBank/DDBJ databases">
        <title>A draft genome resource for the thread blight pathogen Marasmius tenuissimus strain MS-2.</title>
        <authorList>
            <person name="Yulfo-Soto G.E."/>
            <person name="Baruah I.K."/>
            <person name="Amoako-Attah I."/>
            <person name="Bukari Y."/>
            <person name="Meinhardt L.W."/>
            <person name="Bailey B.A."/>
            <person name="Cohen S.P."/>
        </authorList>
    </citation>
    <scope>NUCLEOTIDE SEQUENCE [LARGE SCALE GENOMIC DNA]</scope>
    <source>
        <strain evidence="3 4">MS-2</strain>
    </source>
</reference>
<feature type="region of interest" description="Disordered" evidence="1">
    <location>
        <begin position="461"/>
        <end position="480"/>
    </location>
</feature>
<accession>A0ABR3A2F1</accession>
<evidence type="ECO:0000313" key="3">
    <source>
        <dbReference type="EMBL" id="KAL0067531.1"/>
    </source>
</evidence>
<evidence type="ECO:0000256" key="1">
    <source>
        <dbReference type="SAM" id="MobiDB-lite"/>
    </source>
</evidence>
<proteinExistence type="predicted"/>
<sequence length="589" mass="67226">MPTVSPTPNHGPAITRLPHEILSIIFTFAASLSRTNDTFLLKSGAGDNSKPIKYDPQNQVSISHVCHRWRCVALGTPYLWNTLHFETYADVMRGRVFFERLLENTMMDILILTVSEDEYEYAREEGQYLLWREEMDEVFAMLAPKTSCWRSLHLQVRDGTCKAIARKYIGTQNGVVCGPAPNLETWQLYHFEKFETQGELHEATYRQPVTCFADSIPKLKHLSLIGVNLPWSLPEHSPYLQGLHSLELCLHLNNVRPLYEHWKNMLTRSPDLRTLLLHYSGPKVIENSHWPVDAISLSKLEALGLVDLEPDYLEAITDRIEVPNVKKLEIDLRDTEDETVVYDPWLRSISTPGSLKFQSLVSLTITALHCGDPDTSLRMFLGTLPRLRELEMKHGVWLSVWGFFVEDLRWRDGVPIMEVEAASSSSRFLLPDLEVLKVMGMRIAERKANVKLVLRLREREGVEGGGGGRQQTPGPPPVVDEDQFFTIVGTLPVHVKPPKGTIPDLSERNRQTQVLKKLVGLKAEEEEHREEDEIGTNWKVYVDIEDEDADEDDEDDEDILDEDVVDGQLGEAYDDDEPVDYSDDEDEED</sequence>
<organism evidence="3 4">
    <name type="scientific">Marasmius tenuissimus</name>
    <dbReference type="NCBI Taxonomy" id="585030"/>
    <lineage>
        <taxon>Eukaryota</taxon>
        <taxon>Fungi</taxon>
        <taxon>Dikarya</taxon>
        <taxon>Basidiomycota</taxon>
        <taxon>Agaricomycotina</taxon>
        <taxon>Agaricomycetes</taxon>
        <taxon>Agaricomycetidae</taxon>
        <taxon>Agaricales</taxon>
        <taxon>Marasmiineae</taxon>
        <taxon>Marasmiaceae</taxon>
        <taxon>Marasmius</taxon>
    </lineage>
</organism>
<feature type="compositionally biased region" description="Acidic residues" evidence="1">
    <location>
        <begin position="572"/>
        <end position="589"/>
    </location>
</feature>
<comment type="caution">
    <text evidence="3">The sequence shown here is derived from an EMBL/GenBank/DDBJ whole genome shotgun (WGS) entry which is preliminary data.</text>
</comment>
<dbReference type="InterPro" id="IPR032675">
    <property type="entry name" value="LRR_dom_sf"/>
</dbReference>
<keyword evidence="4" id="KW-1185">Reference proteome</keyword>
<dbReference type="InterPro" id="IPR001810">
    <property type="entry name" value="F-box_dom"/>
</dbReference>
<dbReference type="SUPFAM" id="SSF52047">
    <property type="entry name" value="RNI-like"/>
    <property type="match status" value="1"/>
</dbReference>
<dbReference type="Pfam" id="PF12937">
    <property type="entry name" value="F-box-like"/>
    <property type="match status" value="1"/>
</dbReference>
<name>A0ABR3A2F1_9AGAR</name>
<dbReference type="Proteomes" id="UP001437256">
    <property type="component" value="Unassembled WGS sequence"/>
</dbReference>
<gene>
    <name evidence="3" type="ORF">AAF712_005522</name>
</gene>
<dbReference type="InterPro" id="IPR036047">
    <property type="entry name" value="F-box-like_dom_sf"/>
</dbReference>
<dbReference type="EMBL" id="JBBXMP010000025">
    <property type="protein sequence ID" value="KAL0067531.1"/>
    <property type="molecule type" value="Genomic_DNA"/>
</dbReference>
<dbReference type="Gene3D" id="1.20.1280.50">
    <property type="match status" value="1"/>
</dbReference>
<protein>
    <recommendedName>
        <fullName evidence="2">F-box domain-containing protein</fullName>
    </recommendedName>
</protein>
<feature type="domain" description="F-box" evidence="2">
    <location>
        <begin position="15"/>
        <end position="85"/>
    </location>
</feature>
<evidence type="ECO:0000259" key="2">
    <source>
        <dbReference type="Pfam" id="PF12937"/>
    </source>
</evidence>
<evidence type="ECO:0000313" key="4">
    <source>
        <dbReference type="Proteomes" id="UP001437256"/>
    </source>
</evidence>
<dbReference type="SUPFAM" id="SSF81383">
    <property type="entry name" value="F-box domain"/>
    <property type="match status" value="1"/>
</dbReference>
<feature type="region of interest" description="Disordered" evidence="1">
    <location>
        <begin position="543"/>
        <end position="589"/>
    </location>
</feature>
<feature type="compositionally biased region" description="Acidic residues" evidence="1">
    <location>
        <begin position="543"/>
        <end position="565"/>
    </location>
</feature>